<dbReference type="InterPro" id="IPR032710">
    <property type="entry name" value="NTF2-like_dom_sf"/>
</dbReference>
<dbReference type="Proteomes" id="UP001596501">
    <property type="component" value="Unassembled WGS sequence"/>
</dbReference>
<dbReference type="RefSeq" id="WP_382224063.1">
    <property type="nucleotide sequence ID" value="NZ_JBHTCA010000009.1"/>
</dbReference>
<dbReference type="Gene3D" id="3.10.450.50">
    <property type="match status" value="1"/>
</dbReference>
<organism evidence="2 3">
    <name type="scientific">Hydrogenophaga atypica</name>
    <dbReference type="NCBI Taxonomy" id="249409"/>
    <lineage>
        <taxon>Bacteria</taxon>
        <taxon>Pseudomonadati</taxon>
        <taxon>Pseudomonadota</taxon>
        <taxon>Betaproteobacteria</taxon>
        <taxon>Burkholderiales</taxon>
        <taxon>Comamonadaceae</taxon>
        <taxon>Hydrogenophaga</taxon>
    </lineage>
</organism>
<dbReference type="EMBL" id="JBHTCA010000009">
    <property type="protein sequence ID" value="MFC7409850.1"/>
    <property type="molecule type" value="Genomic_DNA"/>
</dbReference>
<dbReference type="SUPFAM" id="SSF54427">
    <property type="entry name" value="NTF2-like"/>
    <property type="match status" value="1"/>
</dbReference>
<accession>A0ABW2QKB3</accession>
<sequence>MNTTLDALLAEQACRDLVLAAADAVDGRDFLAFADLFEVRGVLVRPDGTELVGRPAIVAAYAARDPERLTRHLVSNLRVRLDLALGTALATCTVLLWSGRHSDAATQRGRPADPQQQVGEFRDLLVKTSEGWRIRRREAGFTLFRS</sequence>
<protein>
    <submittedName>
        <fullName evidence="2">Nuclear transport factor 2 family protein</fullName>
    </submittedName>
</protein>
<reference evidence="3" key="1">
    <citation type="journal article" date="2019" name="Int. J. Syst. Evol. Microbiol.">
        <title>The Global Catalogue of Microorganisms (GCM) 10K type strain sequencing project: providing services to taxonomists for standard genome sequencing and annotation.</title>
        <authorList>
            <consortium name="The Broad Institute Genomics Platform"/>
            <consortium name="The Broad Institute Genome Sequencing Center for Infectious Disease"/>
            <person name="Wu L."/>
            <person name="Ma J."/>
        </authorList>
    </citation>
    <scope>NUCLEOTIDE SEQUENCE [LARGE SCALE GENOMIC DNA]</scope>
    <source>
        <strain evidence="3">CGMCC 1.12371</strain>
    </source>
</reference>
<dbReference type="CDD" id="cd00531">
    <property type="entry name" value="NTF2_like"/>
    <property type="match status" value="1"/>
</dbReference>
<feature type="domain" description="SnoaL-like" evidence="1">
    <location>
        <begin position="7"/>
        <end position="137"/>
    </location>
</feature>
<evidence type="ECO:0000313" key="3">
    <source>
        <dbReference type="Proteomes" id="UP001596501"/>
    </source>
</evidence>
<evidence type="ECO:0000313" key="2">
    <source>
        <dbReference type="EMBL" id="MFC7409850.1"/>
    </source>
</evidence>
<proteinExistence type="predicted"/>
<name>A0ABW2QKB3_9BURK</name>
<keyword evidence="3" id="KW-1185">Reference proteome</keyword>
<evidence type="ECO:0000259" key="1">
    <source>
        <dbReference type="Pfam" id="PF13577"/>
    </source>
</evidence>
<dbReference type="InterPro" id="IPR037401">
    <property type="entry name" value="SnoaL-like"/>
</dbReference>
<gene>
    <name evidence="2" type="ORF">ACFQPB_13350</name>
</gene>
<comment type="caution">
    <text evidence="2">The sequence shown here is derived from an EMBL/GenBank/DDBJ whole genome shotgun (WGS) entry which is preliminary data.</text>
</comment>
<dbReference type="Pfam" id="PF13577">
    <property type="entry name" value="SnoaL_4"/>
    <property type="match status" value="1"/>
</dbReference>